<protein>
    <recommendedName>
        <fullName evidence="1">Putative competence-damage inducible protein</fullName>
    </recommendedName>
</protein>
<dbReference type="GeneID" id="98310648"/>
<dbReference type="Pfam" id="PF18146">
    <property type="entry name" value="CinA_KH"/>
    <property type="match status" value="1"/>
</dbReference>
<proteinExistence type="inferred from homology"/>
<dbReference type="NCBIfam" id="NF001813">
    <property type="entry name" value="PRK00549.1"/>
    <property type="match status" value="1"/>
</dbReference>
<keyword evidence="4" id="KW-1185">Reference proteome</keyword>
<evidence type="ECO:0000259" key="2">
    <source>
        <dbReference type="SMART" id="SM00852"/>
    </source>
</evidence>
<comment type="caution">
    <text evidence="3">The sequence shown here is derived from an EMBL/GenBank/DDBJ whole genome shotgun (WGS) entry which is preliminary data.</text>
</comment>
<dbReference type="Pfam" id="PF00994">
    <property type="entry name" value="MoCF_biosynth"/>
    <property type="match status" value="1"/>
</dbReference>
<name>A0A0R1MIJ3_9LACO</name>
<organism evidence="3 4">
    <name type="scientific">Liquorilactobacillus hordei DSM 19519</name>
    <dbReference type="NCBI Taxonomy" id="1423759"/>
    <lineage>
        <taxon>Bacteria</taxon>
        <taxon>Bacillati</taxon>
        <taxon>Bacillota</taxon>
        <taxon>Bacilli</taxon>
        <taxon>Lactobacillales</taxon>
        <taxon>Lactobacillaceae</taxon>
        <taxon>Liquorilactobacillus</taxon>
    </lineage>
</organism>
<dbReference type="SMART" id="SM00852">
    <property type="entry name" value="MoCF_biosynth"/>
    <property type="match status" value="1"/>
</dbReference>
<dbReference type="Gene3D" id="3.40.980.10">
    <property type="entry name" value="MoaB/Mog-like domain"/>
    <property type="match status" value="1"/>
</dbReference>
<dbReference type="Gene3D" id="3.90.950.20">
    <property type="entry name" value="CinA-like"/>
    <property type="match status" value="1"/>
</dbReference>
<dbReference type="InterPro" id="IPR008135">
    <property type="entry name" value="Competence-induced_CinA"/>
</dbReference>
<dbReference type="InterPro" id="IPR041424">
    <property type="entry name" value="CinA_KH"/>
</dbReference>
<comment type="similarity">
    <text evidence="1">Belongs to the CinA family.</text>
</comment>
<dbReference type="STRING" id="1423759.FC92_GL001359"/>
<dbReference type="SUPFAM" id="SSF53218">
    <property type="entry name" value="Molybdenum cofactor biosynthesis proteins"/>
    <property type="match status" value="1"/>
</dbReference>
<dbReference type="Pfam" id="PF02464">
    <property type="entry name" value="CinA"/>
    <property type="match status" value="1"/>
</dbReference>
<dbReference type="PATRIC" id="fig|1423759.3.peg.1428"/>
<dbReference type="NCBIfam" id="TIGR00177">
    <property type="entry name" value="molyb_syn"/>
    <property type="match status" value="1"/>
</dbReference>
<dbReference type="InterPro" id="IPR001453">
    <property type="entry name" value="MoaB/Mog_dom"/>
</dbReference>
<dbReference type="PIRSF" id="PIRSF006728">
    <property type="entry name" value="CinA"/>
    <property type="match status" value="1"/>
</dbReference>
<dbReference type="OrthoDB" id="9801454at2"/>
<accession>A0A0R1MIJ3</accession>
<dbReference type="NCBIfam" id="TIGR00200">
    <property type="entry name" value="cinA_nterm"/>
    <property type="match status" value="1"/>
</dbReference>
<dbReference type="AlphaFoldDB" id="A0A0R1MIJ3"/>
<dbReference type="HAMAP" id="MF_00226_B">
    <property type="entry name" value="CinA_B"/>
    <property type="match status" value="1"/>
</dbReference>
<dbReference type="Proteomes" id="UP000051448">
    <property type="component" value="Unassembled WGS sequence"/>
</dbReference>
<sequence>MHAEIIAVGTEILLGQIVNTNATFVAKRLADMGIDVYFESVVGDNEERLLSEIKRADSRSDLIILIGGLGPTKDDLTKQTVAKFLGKILVEDAVAMEKINRYYAETGKVMTENNKIQALYIQDSIALKNETGFAVGNYFKNENGTDFLLLPGPPSEMKPMFSHQAQPRLQETYFNDHRLFSRVLRFFGIGESMLVTKLADLIDEQTNPTIAPYAKTSEVTLRITASSKTETEAIKMLNKMENEINSRVGEFMYGYGDDNSLVAVVVDQLKSKGLTISAAESLTAGKFQSTLGSVPGVSSVFYGGVVTYSNQAKEQLLGVSHETLKNEGAVSEQTAKEMANSVREKLGTDVGISFTGVAGPAELEGQPVGTVWIGLAIKGQKTIAKLYHFSSNRYFIRERAALAGLDYIRRSL</sequence>
<reference evidence="3 4" key="1">
    <citation type="journal article" date="2015" name="Genome Announc.">
        <title>Expanding the biotechnology potential of lactobacilli through comparative genomics of 213 strains and associated genera.</title>
        <authorList>
            <person name="Sun Z."/>
            <person name="Harris H.M."/>
            <person name="McCann A."/>
            <person name="Guo C."/>
            <person name="Argimon S."/>
            <person name="Zhang W."/>
            <person name="Yang X."/>
            <person name="Jeffery I.B."/>
            <person name="Cooney J.C."/>
            <person name="Kagawa T.F."/>
            <person name="Liu W."/>
            <person name="Song Y."/>
            <person name="Salvetti E."/>
            <person name="Wrobel A."/>
            <person name="Rasinkangas P."/>
            <person name="Parkhill J."/>
            <person name="Rea M.C."/>
            <person name="O'Sullivan O."/>
            <person name="Ritari J."/>
            <person name="Douillard F.P."/>
            <person name="Paul Ross R."/>
            <person name="Yang R."/>
            <person name="Briner A.E."/>
            <person name="Felis G.E."/>
            <person name="de Vos W.M."/>
            <person name="Barrangou R."/>
            <person name="Klaenhammer T.R."/>
            <person name="Caufield P.W."/>
            <person name="Cui Y."/>
            <person name="Zhang H."/>
            <person name="O'Toole P.W."/>
        </authorList>
    </citation>
    <scope>NUCLEOTIDE SEQUENCE [LARGE SCALE GENOMIC DNA]</scope>
    <source>
        <strain evidence="3 4">DSM 19519</strain>
    </source>
</reference>
<dbReference type="CDD" id="cd00885">
    <property type="entry name" value="cinA"/>
    <property type="match status" value="1"/>
</dbReference>
<evidence type="ECO:0000313" key="3">
    <source>
        <dbReference type="EMBL" id="KRL07788.1"/>
    </source>
</evidence>
<dbReference type="InterPro" id="IPR008136">
    <property type="entry name" value="CinA_C"/>
</dbReference>
<dbReference type="PANTHER" id="PTHR13939">
    <property type="entry name" value="NICOTINAMIDE-NUCLEOTIDE AMIDOHYDROLASE PNCC"/>
    <property type="match status" value="1"/>
</dbReference>
<dbReference type="EMBL" id="AZDX01000004">
    <property type="protein sequence ID" value="KRL07788.1"/>
    <property type="molecule type" value="Genomic_DNA"/>
</dbReference>
<dbReference type="PANTHER" id="PTHR13939:SF0">
    <property type="entry name" value="NMN AMIDOHYDROLASE-LIKE PROTEIN YFAY"/>
    <property type="match status" value="1"/>
</dbReference>
<feature type="domain" description="MoaB/Mog" evidence="2">
    <location>
        <begin position="4"/>
        <end position="172"/>
    </location>
</feature>
<dbReference type="InterPro" id="IPR036425">
    <property type="entry name" value="MoaB/Mog-like_dom_sf"/>
</dbReference>
<dbReference type="Gene3D" id="3.30.70.2860">
    <property type="match status" value="1"/>
</dbReference>
<gene>
    <name evidence="1" type="primary">cinA</name>
    <name evidence="3" type="ORF">FC92_GL001359</name>
</gene>
<dbReference type="NCBIfam" id="TIGR00199">
    <property type="entry name" value="PncC_domain"/>
    <property type="match status" value="1"/>
</dbReference>
<evidence type="ECO:0000313" key="4">
    <source>
        <dbReference type="Proteomes" id="UP000051448"/>
    </source>
</evidence>
<dbReference type="RefSeq" id="WP_057868874.1">
    <property type="nucleotide sequence ID" value="NZ_AZDX01000004.1"/>
</dbReference>
<dbReference type="InterPro" id="IPR050101">
    <property type="entry name" value="CinA"/>
</dbReference>
<dbReference type="SUPFAM" id="SSF142433">
    <property type="entry name" value="CinA-like"/>
    <property type="match status" value="1"/>
</dbReference>
<evidence type="ECO:0000256" key="1">
    <source>
        <dbReference type="HAMAP-Rule" id="MF_00226"/>
    </source>
</evidence>
<dbReference type="InterPro" id="IPR036653">
    <property type="entry name" value="CinA-like_C"/>
</dbReference>